<feature type="transmembrane region" description="Helical" evidence="1">
    <location>
        <begin position="57"/>
        <end position="75"/>
    </location>
</feature>
<evidence type="ECO:0000256" key="1">
    <source>
        <dbReference type="SAM" id="Phobius"/>
    </source>
</evidence>
<keyword evidence="1" id="KW-0812">Transmembrane</keyword>
<organism evidence="2 3">
    <name type="scientific">Halomonas qinghailakensis</name>
    <dbReference type="NCBI Taxonomy" id="2937790"/>
    <lineage>
        <taxon>Bacteria</taxon>
        <taxon>Pseudomonadati</taxon>
        <taxon>Pseudomonadota</taxon>
        <taxon>Gammaproteobacteria</taxon>
        <taxon>Oceanospirillales</taxon>
        <taxon>Halomonadaceae</taxon>
        <taxon>Halomonas</taxon>
    </lineage>
</organism>
<sequence length="76" mass="8212">MSSRLGDRNVWFGLLLGMLGLIYIRSMAASGLAEVPHIMASLTILIPMTLFGVVLRSPWPAIVALVALMVINMTLS</sequence>
<name>A0AA46YMS6_9GAMM</name>
<reference evidence="2" key="1">
    <citation type="submission" date="2022-05" db="EMBL/GenBank/DDBJ databases">
        <title>Complete sequence of a novel PHA-producing Halomonas strain.</title>
        <authorList>
            <person name="Zheng Z."/>
        </authorList>
    </citation>
    <scope>NUCLEOTIDE SEQUENCE</scope>
    <source>
        <strain evidence="2">ZZQ-149</strain>
    </source>
</reference>
<keyword evidence="1" id="KW-1133">Transmembrane helix</keyword>
<gene>
    <name evidence="2" type="ORF">M0220_09870</name>
</gene>
<dbReference type="AlphaFoldDB" id="A0AA46YMS6"/>
<dbReference type="Proteomes" id="UP001164935">
    <property type="component" value="Chromosome"/>
</dbReference>
<dbReference type="KEGG" id="hqn:M0220_09870"/>
<proteinExistence type="predicted"/>
<dbReference type="RefSeq" id="WP_030070821.1">
    <property type="nucleotide sequence ID" value="NZ_CP096973.1"/>
</dbReference>
<accession>A0AA46YMS6</accession>
<keyword evidence="3" id="KW-1185">Reference proteome</keyword>
<evidence type="ECO:0000313" key="3">
    <source>
        <dbReference type="Proteomes" id="UP001164935"/>
    </source>
</evidence>
<keyword evidence="1" id="KW-0472">Membrane</keyword>
<protein>
    <submittedName>
        <fullName evidence="2">Uncharacterized protein</fullName>
    </submittedName>
</protein>
<dbReference type="EMBL" id="CP096973">
    <property type="protein sequence ID" value="UYO73206.1"/>
    <property type="molecule type" value="Genomic_DNA"/>
</dbReference>
<evidence type="ECO:0000313" key="2">
    <source>
        <dbReference type="EMBL" id="UYO73206.1"/>
    </source>
</evidence>